<organism evidence="1">
    <name type="scientific">marine sediment metagenome</name>
    <dbReference type="NCBI Taxonomy" id="412755"/>
    <lineage>
        <taxon>unclassified sequences</taxon>
        <taxon>metagenomes</taxon>
        <taxon>ecological metagenomes</taxon>
    </lineage>
</organism>
<proteinExistence type="predicted"/>
<evidence type="ECO:0000313" key="1">
    <source>
        <dbReference type="EMBL" id="KKN37975.1"/>
    </source>
</evidence>
<gene>
    <name evidence="1" type="ORF">LCGC14_0758170</name>
</gene>
<accession>A0A0F9Q226</accession>
<protein>
    <submittedName>
        <fullName evidence="1">Uncharacterized protein</fullName>
    </submittedName>
</protein>
<dbReference type="AlphaFoldDB" id="A0A0F9Q226"/>
<comment type="caution">
    <text evidence="1">The sequence shown here is derived from an EMBL/GenBank/DDBJ whole genome shotgun (WGS) entry which is preliminary data.</text>
</comment>
<sequence>MKRTDFIKRIGAAFAALITWVKVNEGVSEPIPKDQMIPIVFQCAEANAKAFREGYKETIPEDHPLEIIYKQTIAEYGIFPEVGGIRRGSIYFENGQIVRIT</sequence>
<dbReference type="EMBL" id="LAZR01001859">
    <property type="protein sequence ID" value="KKN37975.1"/>
    <property type="molecule type" value="Genomic_DNA"/>
</dbReference>
<reference evidence="1" key="1">
    <citation type="journal article" date="2015" name="Nature">
        <title>Complex archaea that bridge the gap between prokaryotes and eukaryotes.</title>
        <authorList>
            <person name="Spang A."/>
            <person name="Saw J.H."/>
            <person name="Jorgensen S.L."/>
            <person name="Zaremba-Niedzwiedzka K."/>
            <person name="Martijn J."/>
            <person name="Lind A.E."/>
            <person name="van Eijk R."/>
            <person name="Schleper C."/>
            <person name="Guy L."/>
            <person name="Ettema T.J."/>
        </authorList>
    </citation>
    <scope>NUCLEOTIDE SEQUENCE</scope>
</reference>
<name>A0A0F9Q226_9ZZZZ</name>